<evidence type="ECO:0000256" key="2">
    <source>
        <dbReference type="SAM" id="Phobius"/>
    </source>
</evidence>
<comment type="caution">
    <text evidence="3">The sequence shown here is derived from an EMBL/GenBank/DDBJ whole genome shotgun (WGS) entry which is preliminary data.</text>
</comment>
<feature type="compositionally biased region" description="Basic and acidic residues" evidence="1">
    <location>
        <begin position="104"/>
        <end position="118"/>
    </location>
</feature>
<reference evidence="3" key="1">
    <citation type="submission" date="2022-12" db="EMBL/GenBank/DDBJ databases">
        <title>Genome assemblies of Blomia tropicalis.</title>
        <authorList>
            <person name="Cui Y."/>
        </authorList>
    </citation>
    <scope>NUCLEOTIDE SEQUENCE</scope>
    <source>
        <tissue evidence="3">Adult mites</tissue>
    </source>
</reference>
<gene>
    <name evidence="3" type="ORF">RDWZM_006437</name>
</gene>
<organism evidence="3 4">
    <name type="scientific">Blomia tropicalis</name>
    <name type="common">Mite</name>
    <dbReference type="NCBI Taxonomy" id="40697"/>
    <lineage>
        <taxon>Eukaryota</taxon>
        <taxon>Metazoa</taxon>
        <taxon>Ecdysozoa</taxon>
        <taxon>Arthropoda</taxon>
        <taxon>Chelicerata</taxon>
        <taxon>Arachnida</taxon>
        <taxon>Acari</taxon>
        <taxon>Acariformes</taxon>
        <taxon>Sarcoptiformes</taxon>
        <taxon>Astigmata</taxon>
        <taxon>Glycyphagoidea</taxon>
        <taxon>Echimyopodidae</taxon>
        <taxon>Blomia</taxon>
    </lineage>
</organism>
<feature type="transmembrane region" description="Helical" evidence="2">
    <location>
        <begin position="35"/>
        <end position="64"/>
    </location>
</feature>
<evidence type="ECO:0000313" key="4">
    <source>
        <dbReference type="Proteomes" id="UP001142055"/>
    </source>
</evidence>
<evidence type="ECO:0000256" key="1">
    <source>
        <dbReference type="SAM" id="MobiDB-lite"/>
    </source>
</evidence>
<evidence type="ECO:0000313" key="3">
    <source>
        <dbReference type="EMBL" id="KAJ6220625.1"/>
    </source>
</evidence>
<feature type="compositionally biased region" description="Low complexity" evidence="1">
    <location>
        <begin position="305"/>
        <end position="314"/>
    </location>
</feature>
<proteinExistence type="predicted"/>
<protein>
    <submittedName>
        <fullName evidence="3">Uncharacterized protein</fullName>
    </submittedName>
</protein>
<accession>A0A9Q0MBH0</accession>
<keyword evidence="2" id="KW-0472">Membrane</keyword>
<feature type="region of interest" description="Disordered" evidence="1">
    <location>
        <begin position="97"/>
        <end position="338"/>
    </location>
</feature>
<sequence>MPPVTGPIDPNHYHFNDHTGPTSKPFVLSTHQLELYTVIALGITLISLLIICCFFGHLAISFFFCYVNCICIRIGTPIVNAGGRSLVSAIGSPAPKTIYQSKQNTKESKTSKSHKDSGGKLPPLMKRSVQAKPPPKITPKAIPVSELSLSPSQKQSPISNNARSASDKPFPSNFLSEKKQQPPPMPPLMDKNVTNIGKSIKSKKSAKEGNIFGKSIKSKNQDNKSIKAVENKGKSVKSGKSGKAGDNKEKEKSAKVVKPDENKGKSVKSNKAGDNKGKSGKSGKVGDNKKISGKSGKAADKIGKSMKSSKSAKTGKSKLTDKSEFDGFSDPANMSGEL</sequence>
<keyword evidence="2" id="KW-0812">Transmembrane</keyword>
<feature type="compositionally biased region" description="Basic and acidic residues" evidence="1">
    <location>
        <begin position="219"/>
        <end position="233"/>
    </location>
</feature>
<dbReference type="Proteomes" id="UP001142055">
    <property type="component" value="Chromosome 2"/>
</dbReference>
<keyword evidence="4" id="KW-1185">Reference proteome</keyword>
<keyword evidence="2" id="KW-1133">Transmembrane helix</keyword>
<dbReference type="EMBL" id="JAPWDV010000002">
    <property type="protein sequence ID" value="KAJ6220625.1"/>
    <property type="molecule type" value="Genomic_DNA"/>
</dbReference>
<name>A0A9Q0MBH0_BLOTA</name>
<dbReference type="AlphaFoldDB" id="A0A9Q0MBH0"/>
<feature type="compositionally biased region" description="Basic and acidic residues" evidence="1">
    <location>
        <begin position="243"/>
        <end position="264"/>
    </location>
</feature>
<feature type="compositionally biased region" description="Polar residues" evidence="1">
    <location>
        <begin position="147"/>
        <end position="164"/>
    </location>
</feature>